<name>A0ABQ3VR26_9CHLR</name>
<proteinExistence type="predicted"/>
<accession>A0ABQ3VR26</accession>
<sequence length="302" mass="32790">MFGITGADGQAIVGPILSSESEAVTRQLVHSTGTLRPDSKVAWNTTVYGGLLKDSLELTIQDVRIPSALGDLPAWFVTGTQETWAILVHGASGTREQGLRFFRTLTDLGFPILDITYRCDEGAPASADGLTHLGDTEWQDLEASVVYALEQGAKHILLYGISLGGTIVELFLDRSSHAHAVQAVVLDSPVLNWRATLNALVKKNHLPGFIAGITEKIISMRTSVQLATFDHVGKNQISTLLFHGINDATAPIAISDAFASTHANVTYHRVPEADHTQCWNANSEFYEVELRKFLTQVETLVG</sequence>
<reference evidence="1 2" key="1">
    <citation type="journal article" date="2021" name="Int. J. Syst. Evol. Microbiol.">
        <title>Reticulibacter mediterranei gen. nov., sp. nov., within the new family Reticulibacteraceae fam. nov., and Ktedonospora formicarum gen. nov., sp. nov., Ktedonobacter robiniae sp. nov., Dictyobacter formicarum sp. nov. and Dictyobacter arantiisoli sp. nov., belonging to the class Ktedonobacteria.</title>
        <authorList>
            <person name="Yabe S."/>
            <person name="Zheng Y."/>
            <person name="Wang C.M."/>
            <person name="Sakai Y."/>
            <person name="Abe K."/>
            <person name="Yokota A."/>
            <person name="Donadio S."/>
            <person name="Cavaletti L."/>
            <person name="Monciardini P."/>
        </authorList>
    </citation>
    <scope>NUCLEOTIDE SEQUENCE [LARGE SCALE GENOMIC DNA]</scope>
    <source>
        <strain evidence="1 2">SOSP1-9</strain>
    </source>
</reference>
<evidence type="ECO:0000313" key="2">
    <source>
        <dbReference type="Proteomes" id="UP000635565"/>
    </source>
</evidence>
<dbReference type="SUPFAM" id="SSF53474">
    <property type="entry name" value="alpha/beta-Hydrolases"/>
    <property type="match status" value="1"/>
</dbReference>
<dbReference type="InterPro" id="IPR029058">
    <property type="entry name" value="AB_hydrolase_fold"/>
</dbReference>
<protein>
    <submittedName>
        <fullName evidence="1">Alpha/beta hydrolase</fullName>
    </submittedName>
</protein>
<comment type="caution">
    <text evidence="1">The sequence shown here is derived from an EMBL/GenBank/DDBJ whole genome shotgun (WGS) entry which is preliminary data.</text>
</comment>
<dbReference type="GO" id="GO:0016787">
    <property type="term" value="F:hydrolase activity"/>
    <property type="evidence" value="ECO:0007669"/>
    <property type="project" value="UniProtKB-KW"/>
</dbReference>
<dbReference type="Gene3D" id="3.40.50.1820">
    <property type="entry name" value="alpha/beta hydrolase"/>
    <property type="match status" value="1"/>
</dbReference>
<gene>
    <name evidence="1" type="ORF">KSZ_61550</name>
</gene>
<dbReference type="EMBL" id="BNJJ01000022">
    <property type="protein sequence ID" value="GHO88149.1"/>
    <property type="molecule type" value="Genomic_DNA"/>
</dbReference>
<keyword evidence="2" id="KW-1185">Reference proteome</keyword>
<keyword evidence="1" id="KW-0378">Hydrolase</keyword>
<organism evidence="1 2">
    <name type="scientific">Dictyobacter formicarum</name>
    <dbReference type="NCBI Taxonomy" id="2778368"/>
    <lineage>
        <taxon>Bacteria</taxon>
        <taxon>Bacillati</taxon>
        <taxon>Chloroflexota</taxon>
        <taxon>Ktedonobacteria</taxon>
        <taxon>Ktedonobacterales</taxon>
        <taxon>Dictyobacteraceae</taxon>
        <taxon>Dictyobacter</taxon>
    </lineage>
</organism>
<dbReference type="Proteomes" id="UP000635565">
    <property type="component" value="Unassembled WGS sequence"/>
</dbReference>
<evidence type="ECO:0000313" key="1">
    <source>
        <dbReference type="EMBL" id="GHO88149.1"/>
    </source>
</evidence>